<feature type="compositionally biased region" description="Low complexity" evidence="3">
    <location>
        <begin position="449"/>
        <end position="462"/>
    </location>
</feature>
<evidence type="ECO:0000313" key="7">
    <source>
        <dbReference type="Proteomes" id="UP000439591"/>
    </source>
</evidence>
<dbReference type="Gene3D" id="1.20.1600.10">
    <property type="entry name" value="Outer membrane efflux proteins (OEP)"/>
    <property type="match status" value="1"/>
</dbReference>
<comment type="similarity">
    <text evidence="1">Belongs to the outer membrane factor (OMF) (TC 1.B.17) family.</text>
</comment>
<evidence type="ECO:0000313" key="5">
    <source>
        <dbReference type="EMBL" id="CAA0095609.1"/>
    </source>
</evidence>
<gene>
    <name evidence="4" type="ORF">IHBHHGIJ_01689</name>
    <name evidence="5" type="ORF">KFEGEMFD_01291</name>
</gene>
<dbReference type="Proteomes" id="UP000435877">
    <property type="component" value="Unassembled WGS sequence"/>
</dbReference>
<organism evidence="5 7">
    <name type="scientific">Zhongshania aliphaticivorans</name>
    <dbReference type="NCBI Taxonomy" id="1470434"/>
    <lineage>
        <taxon>Bacteria</taxon>
        <taxon>Pseudomonadati</taxon>
        <taxon>Pseudomonadota</taxon>
        <taxon>Gammaproteobacteria</taxon>
        <taxon>Cellvibrionales</taxon>
        <taxon>Spongiibacteraceae</taxon>
        <taxon>Zhongshania</taxon>
    </lineage>
</organism>
<evidence type="ECO:0000313" key="6">
    <source>
        <dbReference type="Proteomes" id="UP000435877"/>
    </source>
</evidence>
<sequence>MFAQYWWCIAALSRRFVVAVVAVLSLIFAPALYAAEEYTRSVTLSSSSGAVMSAQALVDEALRANPGITALEAAIQGAEARIVQSTALPDPQLFTAVAPDTIGGYNSPNGRGSNVRVELTQTLPWLGKLRLRGDAATKTAEAERGNLALRRLELRTVALSYYAQWNYIHQAITINERNSTLVDELRRVAEARYAAGITNQPDVLLAEVELQHIRHRSVQLRRQLATLRAQINTLLNRSTTADIALSNALPPPTAIPDFDTLRLIALSQHPGLAAAKQQIAASRDREQLADKDFYPDFKLFTGYNSLWDETAKRWVVGIGINLPLGRDKYRAARDESRANTVGWQSELDELRSQVLGDLEEARVLVNEALHTIALYEHDLLPRTAENLSATRAAYGAGGGRFSELISAEQVHLDAELSLQRARADYLIAKAALENTLGGPLALSKYSQQQNSNMAASQNSATAKIKPNATSEHAQ</sequence>
<dbReference type="EMBL" id="CACSIM010000002">
    <property type="protein sequence ID" value="CAA0095609.1"/>
    <property type="molecule type" value="Genomic_DNA"/>
</dbReference>
<evidence type="ECO:0000313" key="4">
    <source>
        <dbReference type="EMBL" id="CAA0089031.1"/>
    </source>
</evidence>
<evidence type="ECO:0000256" key="1">
    <source>
        <dbReference type="ARBA" id="ARBA00007613"/>
    </source>
</evidence>
<dbReference type="InterPro" id="IPR003423">
    <property type="entry name" value="OMP_efflux"/>
</dbReference>
<name>A0A5S9NXR3_9GAMM</name>
<feature type="coiled-coil region" evidence="2">
    <location>
        <begin position="210"/>
        <end position="237"/>
    </location>
</feature>
<dbReference type="InterPro" id="IPR010131">
    <property type="entry name" value="MdtP/NodT-like"/>
</dbReference>
<protein>
    <recommendedName>
        <fullName evidence="8">Transporter</fullName>
    </recommendedName>
</protein>
<dbReference type="EMBL" id="CACSIK010000001">
    <property type="protein sequence ID" value="CAA0089031.1"/>
    <property type="molecule type" value="Genomic_DNA"/>
</dbReference>
<keyword evidence="2" id="KW-0175">Coiled coil</keyword>
<dbReference type="OrthoDB" id="5740771at2"/>
<dbReference type="AlphaFoldDB" id="A0A5S9NXR3"/>
<keyword evidence="6" id="KW-1185">Reference proteome</keyword>
<reference evidence="6 7" key="1">
    <citation type="submission" date="2019-11" db="EMBL/GenBank/DDBJ databases">
        <authorList>
            <person name="Holert J."/>
        </authorList>
    </citation>
    <scope>NUCLEOTIDE SEQUENCE [LARGE SCALE GENOMIC DNA]</scope>
    <source>
        <strain evidence="5">BC3_2A</strain>
        <strain evidence="4">SB11_1A</strain>
    </source>
</reference>
<dbReference type="SUPFAM" id="SSF56954">
    <property type="entry name" value="Outer membrane efflux proteins (OEP)"/>
    <property type="match status" value="1"/>
</dbReference>
<proteinExistence type="inferred from homology"/>
<accession>A0A5S9NXR3</accession>
<evidence type="ECO:0000256" key="3">
    <source>
        <dbReference type="SAM" id="MobiDB-lite"/>
    </source>
</evidence>
<dbReference type="Proteomes" id="UP000439591">
    <property type="component" value="Unassembled WGS sequence"/>
</dbReference>
<dbReference type="Pfam" id="PF02321">
    <property type="entry name" value="OEP"/>
    <property type="match status" value="2"/>
</dbReference>
<evidence type="ECO:0008006" key="8">
    <source>
        <dbReference type="Google" id="ProtNLM"/>
    </source>
</evidence>
<evidence type="ECO:0000256" key="2">
    <source>
        <dbReference type="SAM" id="Coils"/>
    </source>
</evidence>
<dbReference type="PANTHER" id="PTHR30203:SF24">
    <property type="entry name" value="BLR4935 PROTEIN"/>
    <property type="match status" value="1"/>
</dbReference>
<dbReference type="RefSeq" id="WP_159268324.1">
    <property type="nucleotide sequence ID" value="NZ_CACSIK010000001.1"/>
</dbReference>
<dbReference type="PANTHER" id="PTHR30203">
    <property type="entry name" value="OUTER MEMBRANE CATION EFFLUX PROTEIN"/>
    <property type="match status" value="1"/>
</dbReference>
<dbReference type="GO" id="GO:0015562">
    <property type="term" value="F:efflux transmembrane transporter activity"/>
    <property type="evidence" value="ECO:0007669"/>
    <property type="project" value="InterPro"/>
</dbReference>
<feature type="region of interest" description="Disordered" evidence="3">
    <location>
        <begin position="449"/>
        <end position="474"/>
    </location>
</feature>